<dbReference type="Pfam" id="PF14833">
    <property type="entry name" value="NAD_binding_11"/>
    <property type="match status" value="1"/>
</dbReference>
<dbReference type="EMBL" id="JBFMIA010000024">
    <property type="protein sequence ID" value="MEW9503129.1"/>
    <property type="molecule type" value="Genomic_DNA"/>
</dbReference>
<dbReference type="InterPro" id="IPR015815">
    <property type="entry name" value="HIBADH-related"/>
</dbReference>
<keyword evidence="3" id="KW-0520">NAD</keyword>
<evidence type="ECO:0000259" key="5">
    <source>
        <dbReference type="Pfam" id="PF14833"/>
    </source>
</evidence>
<sequence>MSKKKIGFIGTGVMGKGIISHLLADGHLVYVFNRTKEKTLPLIDKGAVWGGSPSSMAKECSVIFTMVGFPTDVEEVYLGPRGLLENGQSGSVFVDLTTSTPTLAKEIAEKAALKNITVLDAPVSGGDIGAKNGTLSIMIGGDEKAFQTILPIFQLFGQNIVYHGPAGLGQHVKMSNQIVIASTMIGVCESLVYAKEAGLDLDRVLKSISNGAAGSWSLSNLAPRMIKEDYDPGFYVRHFIKDLKIALTEAERMDMTLPGLALAHSLYEDIALQGHDKNGTQALITHW</sequence>
<dbReference type="PIRSF" id="PIRSF000103">
    <property type="entry name" value="HIBADH"/>
    <property type="match status" value="1"/>
</dbReference>
<evidence type="ECO:0000259" key="4">
    <source>
        <dbReference type="Pfam" id="PF03446"/>
    </source>
</evidence>
<comment type="similarity">
    <text evidence="1">Belongs to the HIBADH-related family.</text>
</comment>
<gene>
    <name evidence="6" type="ORF">AB1471_15225</name>
</gene>
<dbReference type="EC" id="1.1.-.-" evidence="6"/>
<evidence type="ECO:0000313" key="7">
    <source>
        <dbReference type="Proteomes" id="UP001556040"/>
    </source>
</evidence>
<dbReference type="InterPro" id="IPR008927">
    <property type="entry name" value="6-PGluconate_DH-like_C_sf"/>
</dbReference>
<evidence type="ECO:0000313" key="6">
    <source>
        <dbReference type="EMBL" id="MEW9503129.1"/>
    </source>
</evidence>
<evidence type="ECO:0000256" key="1">
    <source>
        <dbReference type="ARBA" id="ARBA00009080"/>
    </source>
</evidence>
<dbReference type="InterPro" id="IPR013328">
    <property type="entry name" value="6PGD_dom2"/>
</dbReference>
<name>A0ABV3Q723_9BACL</name>
<evidence type="ECO:0000256" key="2">
    <source>
        <dbReference type="ARBA" id="ARBA00023002"/>
    </source>
</evidence>
<dbReference type="Proteomes" id="UP001556040">
    <property type="component" value="Unassembled WGS sequence"/>
</dbReference>
<dbReference type="InterPro" id="IPR036291">
    <property type="entry name" value="NAD(P)-bd_dom_sf"/>
</dbReference>
<comment type="caution">
    <text evidence="6">The sequence shown here is derived from an EMBL/GenBank/DDBJ whole genome shotgun (WGS) entry which is preliminary data.</text>
</comment>
<feature type="domain" description="3-hydroxyisobutyrate dehydrogenase-like NAD-binding" evidence="5">
    <location>
        <begin position="167"/>
        <end position="285"/>
    </location>
</feature>
<dbReference type="Gene3D" id="1.10.1040.10">
    <property type="entry name" value="N-(1-d-carboxylethyl)-l-norvaline Dehydrogenase, domain 2"/>
    <property type="match status" value="1"/>
</dbReference>
<protein>
    <submittedName>
        <fullName evidence="6">NAD(P)-dependent oxidoreductase</fullName>
        <ecNumber evidence="6">1.1.-.-</ecNumber>
    </submittedName>
</protein>
<reference evidence="6 7" key="1">
    <citation type="journal article" date="1979" name="Int. J. Syst. Evol. Microbiol.">
        <title>Bacillus globisporus subsp. marinus subsp. nov.</title>
        <authorList>
            <person name="Liu H."/>
        </authorList>
    </citation>
    <scope>NUCLEOTIDE SEQUENCE [LARGE SCALE GENOMIC DNA]</scope>
    <source>
        <strain evidence="6 7">DSM 1297</strain>
    </source>
</reference>
<dbReference type="InterPro" id="IPR029154">
    <property type="entry name" value="HIBADH-like_NADP-bd"/>
</dbReference>
<dbReference type="SUPFAM" id="SSF51735">
    <property type="entry name" value="NAD(P)-binding Rossmann-fold domains"/>
    <property type="match status" value="1"/>
</dbReference>
<dbReference type="PANTHER" id="PTHR43060">
    <property type="entry name" value="3-HYDROXYISOBUTYRATE DEHYDROGENASE-LIKE 1, MITOCHONDRIAL-RELATED"/>
    <property type="match status" value="1"/>
</dbReference>
<feature type="domain" description="6-phosphogluconate dehydrogenase NADP-binding" evidence="4">
    <location>
        <begin position="5"/>
        <end position="164"/>
    </location>
</feature>
<keyword evidence="7" id="KW-1185">Reference proteome</keyword>
<dbReference type="SUPFAM" id="SSF48179">
    <property type="entry name" value="6-phosphogluconate dehydrogenase C-terminal domain-like"/>
    <property type="match status" value="1"/>
</dbReference>
<dbReference type="InterPro" id="IPR006115">
    <property type="entry name" value="6PGDH_NADP-bd"/>
</dbReference>
<evidence type="ECO:0000256" key="3">
    <source>
        <dbReference type="ARBA" id="ARBA00023027"/>
    </source>
</evidence>
<keyword evidence="2 6" id="KW-0560">Oxidoreductase</keyword>
<proteinExistence type="inferred from homology"/>
<dbReference type="GO" id="GO:0016491">
    <property type="term" value="F:oxidoreductase activity"/>
    <property type="evidence" value="ECO:0007669"/>
    <property type="project" value="UniProtKB-KW"/>
</dbReference>
<dbReference type="Gene3D" id="3.40.50.720">
    <property type="entry name" value="NAD(P)-binding Rossmann-like Domain"/>
    <property type="match status" value="1"/>
</dbReference>
<accession>A0ABV3Q723</accession>
<organism evidence="6 7">
    <name type="scientific">Jeotgalibacillus marinus</name>
    <dbReference type="NCBI Taxonomy" id="86667"/>
    <lineage>
        <taxon>Bacteria</taxon>
        <taxon>Bacillati</taxon>
        <taxon>Bacillota</taxon>
        <taxon>Bacilli</taxon>
        <taxon>Bacillales</taxon>
        <taxon>Caryophanaceae</taxon>
        <taxon>Jeotgalibacillus</taxon>
    </lineage>
</organism>
<dbReference type="RefSeq" id="WP_367780617.1">
    <property type="nucleotide sequence ID" value="NZ_JBFMIA010000024.1"/>
</dbReference>
<dbReference type="PANTHER" id="PTHR43060:SF15">
    <property type="entry name" value="3-HYDROXYISOBUTYRATE DEHYDROGENASE-LIKE 1, MITOCHONDRIAL-RELATED"/>
    <property type="match status" value="1"/>
</dbReference>
<dbReference type="Pfam" id="PF03446">
    <property type="entry name" value="NAD_binding_2"/>
    <property type="match status" value="1"/>
</dbReference>